<reference evidence="1" key="1">
    <citation type="journal article" date="2014" name="Front. Microbiol.">
        <title>High frequency of phylogenetically diverse reductive dehalogenase-homologous genes in deep subseafloor sedimentary metagenomes.</title>
        <authorList>
            <person name="Kawai M."/>
            <person name="Futagami T."/>
            <person name="Toyoda A."/>
            <person name="Takaki Y."/>
            <person name="Nishi S."/>
            <person name="Hori S."/>
            <person name="Arai W."/>
            <person name="Tsubouchi T."/>
            <person name="Morono Y."/>
            <person name="Uchiyama I."/>
            <person name="Ito T."/>
            <person name="Fujiyama A."/>
            <person name="Inagaki F."/>
            <person name="Takami H."/>
        </authorList>
    </citation>
    <scope>NUCLEOTIDE SEQUENCE</scope>
    <source>
        <strain evidence="1">Expedition CK06-06</strain>
    </source>
</reference>
<dbReference type="EMBL" id="BARS01047150">
    <property type="protein sequence ID" value="GAG36914.1"/>
    <property type="molecule type" value="Genomic_DNA"/>
</dbReference>
<organism evidence="1">
    <name type="scientific">marine sediment metagenome</name>
    <dbReference type="NCBI Taxonomy" id="412755"/>
    <lineage>
        <taxon>unclassified sequences</taxon>
        <taxon>metagenomes</taxon>
        <taxon>ecological metagenomes</taxon>
    </lineage>
</organism>
<dbReference type="AlphaFoldDB" id="X0X151"/>
<gene>
    <name evidence="1" type="ORF">S01H1_70867</name>
</gene>
<protein>
    <submittedName>
        <fullName evidence="1">Uncharacterized protein</fullName>
    </submittedName>
</protein>
<proteinExistence type="predicted"/>
<name>X0X151_9ZZZZ</name>
<feature type="non-terminal residue" evidence="1">
    <location>
        <position position="1"/>
    </location>
</feature>
<sequence length="245" mass="25409">SVSGLVFTYYDINGDALADPVSAGSIQSVHIETTLADAENSFTLSDRVFCPTDLASGGVVTYEEFTEAKAGSNVNSLIISTPDGGGGGVRIRGLWTSGLSHTEVAGSNRLLILTAHVEDDDANMDLLSVTYGGQSMTKVIERETQESSQRAYVVAYILNEAGIDAASGDTFSPSWSSTPDKVRYSSVFLANVNQTTPTGASDSNGSNSATTISTSALSTNNGDMVIVAGTAGDIGTYSVNNGFTE</sequence>
<feature type="non-terminal residue" evidence="1">
    <location>
        <position position="245"/>
    </location>
</feature>
<comment type="caution">
    <text evidence="1">The sequence shown here is derived from an EMBL/GenBank/DDBJ whole genome shotgun (WGS) entry which is preliminary data.</text>
</comment>
<evidence type="ECO:0000313" key="1">
    <source>
        <dbReference type="EMBL" id="GAG36914.1"/>
    </source>
</evidence>
<accession>X0X151</accession>